<keyword evidence="1" id="KW-0472">Membrane</keyword>
<organism evidence="2 3">
    <name type="scientific">Meloidogyne enterolobii</name>
    <name type="common">Root-knot nematode worm</name>
    <name type="synonym">Meloidogyne mayaguensis</name>
    <dbReference type="NCBI Taxonomy" id="390850"/>
    <lineage>
        <taxon>Eukaryota</taxon>
        <taxon>Metazoa</taxon>
        <taxon>Ecdysozoa</taxon>
        <taxon>Nematoda</taxon>
        <taxon>Chromadorea</taxon>
        <taxon>Rhabditida</taxon>
        <taxon>Tylenchina</taxon>
        <taxon>Tylenchomorpha</taxon>
        <taxon>Tylenchoidea</taxon>
        <taxon>Meloidogynidae</taxon>
        <taxon>Meloidogyninae</taxon>
        <taxon>Meloidogyne</taxon>
    </lineage>
</organism>
<sequence length="67" mass="7990">MYINKYIQFHADNTLSVGVLTFHLLPLKYSSSQSFKKSFFLFLGIFPFLCFPKFLLMVCPYLFIYLF</sequence>
<reference evidence="2 3" key="1">
    <citation type="submission" date="2020-08" db="EMBL/GenBank/DDBJ databases">
        <authorList>
            <person name="Koutsovoulos G."/>
            <person name="Danchin GJ E."/>
        </authorList>
    </citation>
    <scope>NUCLEOTIDE SEQUENCE [LARGE SCALE GENOMIC DNA]</scope>
</reference>
<dbReference type="AlphaFoldDB" id="A0A6V7Y093"/>
<protein>
    <submittedName>
        <fullName evidence="2">Uncharacterized protein</fullName>
    </submittedName>
</protein>
<accession>A0A6V7Y093</accession>
<dbReference type="Proteomes" id="UP000580250">
    <property type="component" value="Unassembled WGS sequence"/>
</dbReference>
<gene>
    <name evidence="2" type="ORF">MENT_LOCUS58702</name>
</gene>
<comment type="caution">
    <text evidence="2">The sequence shown here is derived from an EMBL/GenBank/DDBJ whole genome shotgun (WGS) entry which is preliminary data.</text>
</comment>
<name>A0A6V7Y093_MELEN</name>
<feature type="transmembrane region" description="Helical" evidence="1">
    <location>
        <begin position="39"/>
        <end position="64"/>
    </location>
</feature>
<proteinExistence type="predicted"/>
<evidence type="ECO:0000313" key="3">
    <source>
        <dbReference type="Proteomes" id="UP000580250"/>
    </source>
</evidence>
<keyword evidence="1" id="KW-0812">Transmembrane</keyword>
<evidence type="ECO:0000256" key="1">
    <source>
        <dbReference type="SAM" id="Phobius"/>
    </source>
</evidence>
<dbReference type="EMBL" id="CAJEWN010002698">
    <property type="protein sequence ID" value="CAD2204925.1"/>
    <property type="molecule type" value="Genomic_DNA"/>
</dbReference>
<keyword evidence="1" id="KW-1133">Transmembrane helix</keyword>
<evidence type="ECO:0000313" key="2">
    <source>
        <dbReference type="EMBL" id="CAD2204925.1"/>
    </source>
</evidence>